<name>A0A286REJ8_9BACT</name>
<dbReference type="GO" id="GO:0004563">
    <property type="term" value="F:beta-N-acetylhexosaminidase activity"/>
    <property type="evidence" value="ECO:0007669"/>
    <property type="project" value="UniProtKB-EC"/>
</dbReference>
<evidence type="ECO:0000256" key="4">
    <source>
        <dbReference type="ARBA" id="ARBA00022801"/>
    </source>
</evidence>
<keyword evidence="4" id="KW-0378">Hydrolase</keyword>
<dbReference type="EC" id="3.2.1.52" evidence="3"/>
<evidence type="ECO:0000256" key="2">
    <source>
        <dbReference type="ARBA" id="ARBA00006285"/>
    </source>
</evidence>
<dbReference type="PANTHER" id="PTHR22600:SF57">
    <property type="entry name" value="BETA-N-ACETYLHEXOSAMINIDASE"/>
    <property type="match status" value="1"/>
</dbReference>
<evidence type="ECO:0000256" key="3">
    <source>
        <dbReference type="ARBA" id="ARBA00012663"/>
    </source>
</evidence>
<accession>A0A286REJ8</accession>
<feature type="domain" description="Glycoside hydrolase family 20 catalytic" evidence="6">
    <location>
        <begin position="295"/>
        <end position="507"/>
    </location>
</feature>
<evidence type="ECO:0000259" key="7">
    <source>
        <dbReference type="Pfam" id="PF02838"/>
    </source>
</evidence>
<dbReference type="InterPro" id="IPR015883">
    <property type="entry name" value="Glyco_hydro_20_cat"/>
</dbReference>
<evidence type="ECO:0000256" key="1">
    <source>
        <dbReference type="ARBA" id="ARBA00001231"/>
    </source>
</evidence>
<comment type="catalytic activity">
    <reaction evidence="1">
        <text>Hydrolysis of terminal non-reducing N-acetyl-D-hexosamine residues in N-acetyl-beta-D-hexosaminides.</text>
        <dbReference type="EC" id="3.2.1.52"/>
    </reaction>
</comment>
<dbReference type="InterPro" id="IPR015882">
    <property type="entry name" value="HEX_bac_N"/>
</dbReference>
<evidence type="ECO:0000313" key="9">
    <source>
        <dbReference type="Proteomes" id="UP000215086"/>
    </source>
</evidence>
<dbReference type="PANTHER" id="PTHR22600">
    <property type="entry name" value="BETA-HEXOSAMINIDASE"/>
    <property type="match status" value="1"/>
</dbReference>
<dbReference type="OrthoDB" id="228131at2"/>
<dbReference type="Gene3D" id="3.20.20.80">
    <property type="entry name" value="Glycosidases"/>
    <property type="match status" value="1"/>
</dbReference>
<dbReference type="SUPFAM" id="SSF51445">
    <property type="entry name" value="(Trans)glycosidases"/>
    <property type="match status" value="1"/>
</dbReference>
<proteinExistence type="inferred from homology"/>
<comment type="similarity">
    <text evidence="2">Belongs to the glycosyl hydrolase 20 family.</text>
</comment>
<evidence type="ECO:0000256" key="5">
    <source>
        <dbReference type="ARBA" id="ARBA00023295"/>
    </source>
</evidence>
<dbReference type="EMBL" id="CP018477">
    <property type="protein sequence ID" value="ASV74378.1"/>
    <property type="molecule type" value="Genomic_DNA"/>
</dbReference>
<dbReference type="SUPFAM" id="SSF55545">
    <property type="entry name" value="beta-N-acetylhexosaminidase-like domain"/>
    <property type="match status" value="1"/>
</dbReference>
<dbReference type="InterPro" id="IPR017853">
    <property type="entry name" value="GH"/>
</dbReference>
<reference evidence="8 9" key="1">
    <citation type="journal article" name="Front. Microbiol.">
        <title>Sugar Metabolism of the First Thermophilic Planctomycete Thermogutta terrifontis: Comparative Genomic and Transcriptomic Approaches.</title>
        <authorList>
            <person name="Elcheninov A.G."/>
            <person name="Menzel P."/>
            <person name="Gudbergsdottir S.R."/>
            <person name="Slesarev A.I."/>
            <person name="Kadnikov V.V."/>
            <person name="Krogh A."/>
            <person name="Bonch-Osmolovskaya E.A."/>
            <person name="Peng X."/>
            <person name="Kublanov I.V."/>
        </authorList>
    </citation>
    <scope>NUCLEOTIDE SEQUENCE [LARGE SCALE GENOMIC DNA]</scope>
    <source>
        <strain evidence="8 9">R1</strain>
    </source>
</reference>
<evidence type="ECO:0000313" key="8">
    <source>
        <dbReference type="EMBL" id="ASV74378.1"/>
    </source>
</evidence>
<dbReference type="GO" id="GO:0016020">
    <property type="term" value="C:membrane"/>
    <property type="evidence" value="ECO:0007669"/>
    <property type="project" value="TreeGrafter"/>
</dbReference>
<dbReference type="KEGG" id="ttf:THTE_1776"/>
<dbReference type="InterPro" id="IPR029018">
    <property type="entry name" value="Hex-like_dom2"/>
</dbReference>
<dbReference type="Pfam" id="PF02838">
    <property type="entry name" value="Glyco_hydro_20b"/>
    <property type="match status" value="1"/>
</dbReference>
<feature type="domain" description="Beta-hexosaminidase bacterial type N-terminal" evidence="7">
    <location>
        <begin position="43"/>
        <end position="197"/>
    </location>
</feature>
<evidence type="ECO:0000259" key="6">
    <source>
        <dbReference type="Pfam" id="PF00728"/>
    </source>
</evidence>
<dbReference type="InterPro" id="IPR025705">
    <property type="entry name" value="Beta_hexosaminidase_sua/sub"/>
</dbReference>
<dbReference type="GO" id="GO:0005975">
    <property type="term" value="P:carbohydrate metabolic process"/>
    <property type="evidence" value="ECO:0007669"/>
    <property type="project" value="InterPro"/>
</dbReference>
<dbReference type="Gene3D" id="3.30.379.10">
    <property type="entry name" value="Chitobiase/beta-hexosaminidase domain 2-like"/>
    <property type="match status" value="1"/>
</dbReference>
<sequence>MIPFNQEGLMMANARWMILLVCLIVAPSSRAEDGTMPPGGVLLTPAPKQIRWTDDKLQIGPFPTIRVTSAELAQVGRVLCEEMRRLYGLRPNIVVVTAQSAEAKVTPKNGETECEELEVPSKHDELEDGVIELVMSDSAEGTQQVRELSPWVKWPPPRNPEEGYILTVSREKATVLAATPQGCWYGCLTLLQLMQAVSKEKESTAGEHIETSTNSEANCQGNNEGLGGKMGSSAGMWLPGVCICDWPQLRFRGVHLCIFPNTELAAIRQAILWAARFKCNTVVIEPWASLKSSRHPEIAYTHAYSPEQIRPLIRLGQALHLDMVPMLNSWGHASGMRSRSGEHVVLDRFPQYRSLFEADGWSFRLANPEVYSHLFDRYEELLELFGDVRYFHIGMDEAWGHLGAVKLDLPPEKQPHELAAEHLLKLHQYFADRKIQVLMWHDMLVRRGDPEVGGAGPAGSIPPYNTHLALEKLPRDVIIAAWNYDVVGDWPIPRYFQKKGFRVVVCPWKSRRNTISLVNQAKELDLLGVLATTWDSLDVSLPSVAQAAVLAWEEPDSDLLRIPFDHWLAELRRLPICNLPSLETTLEPIQR</sequence>
<dbReference type="AlphaFoldDB" id="A0A286REJ8"/>
<protein>
    <recommendedName>
        <fullName evidence="3">beta-N-acetylhexosaminidase</fullName>
        <ecNumber evidence="3">3.2.1.52</ecNumber>
    </recommendedName>
</protein>
<gene>
    <name evidence="8" type="ORF">THTE_1776</name>
</gene>
<dbReference type="Pfam" id="PF00728">
    <property type="entry name" value="Glyco_hydro_20"/>
    <property type="match status" value="1"/>
</dbReference>
<keyword evidence="9" id="KW-1185">Reference proteome</keyword>
<organism evidence="8 9">
    <name type="scientific">Thermogutta terrifontis</name>
    <dbReference type="NCBI Taxonomy" id="1331910"/>
    <lineage>
        <taxon>Bacteria</taxon>
        <taxon>Pseudomonadati</taxon>
        <taxon>Planctomycetota</taxon>
        <taxon>Planctomycetia</taxon>
        <taxon>Pirellulales</taxon>
        <taxon>Thermoguttaceae</taxon>
        <taxon>Thermogutta</taxon>
    </lineage>
</organism>
<dbReference type="Proteomes" id="UP000215086">
    <property type="component" value="Chromosome"/>
</dbReference>
<dbReference type="GO" id="GO:0030203">
    <property type="term" value="P:glycosaminoglycan metabolic process"/>
    <property type="evidence" value="ECO:0007669"/>
    <property type="project" value="TreeGrafter"/>
</dbReference>
<keyword evidence="5" id="KW-0326">Glycosidase</keyword>